<name>A0A371CJ63_9APHY</name>
<protein>
    <submittedName>
        <fullName evidence="2">Uncharacterized protein</fullName>
    </submittedName>
</protein>
<dbReference type="EMBL" id="KZ857565">
    <property type="protein sequence ID" value="RDX40321.1"/>
    <property type="molecule type" value="Genomic_DNA"/>
</dbReference>
<dbReference type="AlphaFoldDB" id="A0A371CJ63"/>
<dbReference type="STRING" id="139420.A0A371CJ63"/>
<feature type="region of interest" description="Disordered" evidence="1">
    <location>
        <begin position="166"/>
        <end position="196"/>
    </location>
</feature>
<evidence type="ECO:0000313" key="2">
    <source>
        <dbReference type="EMBL" id="RDX40321.1"/>
    </source>
</evidence>
<reference evidence="2 3" key="1">
    <citation type="journal article" date="2018" name="Biotechnol. Biofuels">
        <title>Integrative visual omics of the white-rot fungus Polyporus brumalis exposes the biotechnological potential of its oxidative enzymes for delignifying raw plant biomass.</title>
        <authorList>
            <person name="Miyauchi S."/>
            <person name="Rancon A."/>
            <person name="Drula E."/>
            <person name="Hage H."/>
            <person name="Chaduli D."/>
            <person name="Favel A."/>
            <person name="Grisel S."/>
            <person name="Henrissat B."/>
            <person name="Herpoel-Gimbert I."/>
            <person name="Ruiz-Duenas F.J."/>
            <person name="Chevret D."/>
            <person name="Hainaut M."/>
            <person name="Lin J."/>
            <person name="Wang M."/>
            <person name="Pangilinan J."/>
            <person name="Lipzen A."/>
            <person name="Lesage-Meessen L."/>
            <person name="Navarro D."/>
            <person name="Riley R."/>
            <person name="Grigoriev I.V."/>
            <person name="Zhou S."/>
            <person name="Raouche S."/>
            <person name="Rosso M.N."/>
        </authorList>
    </citation>
    <scope>NUCLEOTIDE SEQUENCE [LARGE SCALE GENOMIC DNA]</scope>
    <source>
        <strain evidence="2 3">BRFM 1820</strain>
    </source>
</reference>
<gene>
    <name evidence="2" type="ORF">OH76DRAFT_1459537</name>
</gene>
<dbReference type="OrthoDB" id="2746120at2759"/>
<evidence type="ECO:0000256" key="1">
    <source>
        <dbReference type="SAM" id="MobiDB-lite"/>
    </source>
</evidence>
<organism evidence="2 3">
    <name type="scientific">Lentinus brumalis</name>
    <dbReference type="NCBI Taxonomy" id="2498619"/>
    <lineage>
        <taxon>Eukaryota</taxon>
        <taxon>Fungi</taxon>
        <taxon>Dikarya</taxon>
        <taxon>Basidiomycota</taxon>
        <taxon>Agaricomycotina</taxon>
        <taxon>Agaricomycetes</taxon>
        <taxon>Polyporales</taxon>
        <taxon>Polyporaceae</taxon>
        <taxon>Lentinus</taxon>
    </lineage>
</organism>
<feature type="compositionally biased region" description="Basic and acidic residues" evidence="1">
    <location>
        <begin position="174"/>
        <end position="188"/>
    </location>
</feature>
<keyword evidence="3" id="KW-1185">Reference proteome</keyword>
<proteinExistence type="predicted"/>
<sequence length="196" mass="22546">MIIVNDQGWPEWMRQSFDFLEAKQLGDDFMRALEWWTVIERSYNWESSGKGLSPAHRPEEVAHWLKVLRRNIAKSPVIKDEVSYAEKWWKWWAGLQPSWRIRDAQLRPVIGGEGDWEALKKPGKNGLLMVLLSLAWWSDAATAATRSQWDIAVKDVSWVMVSMGKGAASSAGATERKRSSSMVDDQRRASKRSRRS</sequence>
<dbReference type="Proteomes" id="UP000256964">
    <property type="component" value="Unassembled WGS sequence"/>
</dbReference>
<accession>A0A371CJ63</accession>
<evidence type="ECO:0000313" key="3">
    <source>
        <dbReference type="Proteomes" id="UP000256964"/>
    </source>
</evidence>